<evidence type="ECO:0000313" key="1">
    <source>
        <dbReference type="EMBL" id="GAA1966265.1"/>
    </source>
</evidence>
<sequence length="268" mass="28628">MSIELAAVADPLASADSAASAAASAAGVTLRELTRLDEHHAAGELLAQIWGRPENPPIAPELLRAFGKSGGYIAGAFDGELLVGVTVGFHAAPDLRSLHSHIAGILPAVAGRSIGYAMKLHQRAWALARGIPIIEWTFDPLVARNAYFNIRKLAAMPVEYLTNFYGIMGDGINGEDETDRLLIRWRLLDDDVTAAAVTRRAATVDAGTPGCVHVAVPADIESLRRQSPAQAREWRLRVRAELGAALAGGGRIIGFDRVTGYIVKTEEH</sequence>
<keyword evidence="2" id="KW-1185">Reference proteome</keyword>
<dbReference type="SUPFAM" id="SSF55729">
    <property type="entry name" value="Acyl-CoA N-acyltransferases (Nat)"/>
    <property type="match status" value="1"/>
</dbReference>
<dbReference type="PANTHER" id="PTHR41700">
    <property type="entry name" value="GCN5-RELATED N-ACETYLTRANSFERASE"/>
    <property type="match status" value="1"/>
</dbReference>
<proteinExistence type="predicted"/>
<dbReference type="Proteomes" id="UP001499933">
    <property type="component" value="Unassembled WGS sequence"/>
</dbReference>
<accession>A0ABP5CQ70</accession>
<gene>
    <name evidence="1" type="ORF">GCM10009776_31520</name>
</gene>
<organism evidence="1 2">
    <name type="scientific">Microbacterium deminutum</name>
    <dbReference type="NCBI Taxonomy" id="344164"/>
    <lineage>
        <taxon>Bacteria</taxon>
        <taxon>Bacillati</taxon>
        <taxon>Actinomycetota</taxon>
        <taxon>Actinomycetes</taxon>
        <taxon>Micrococcales</taxon>
        <taxon>Microbacteriaceae</taxon>
        <taxon>Microbacterium</taxon>
    </lineage>
</organism>
<name>A0ABP5CQ70_9MICO</name>
<dbReference type="EMBL" id="BAAAOG010000008">
    <property type="protein sequence ID" value="GAA1966265.1"/>
    <property type="molecule type" value="Genomic_DNA"/>
</dbReference>
<dbReference type="PANTHER" id="PTHR41700:SF1">
    <property type="entry name" value="N-ACETYLTRANSFERASE DOMAIN-CONTAINING PROTEIN"/>
    <property type="match status" value="1"/>
</dbReference>
<reference evidence="2" key="1">
    <citation type="journal article" date="2019" name="Int. J. Syst. Evol. Microbiol.">
        <title>The Global Catalogue of Microorganisms (GCM) 10K type strain sequencing project: providing services to taxonomists for standard genome sequencing and annotation.</title>
        <authorList>
            <consortium name="The Broad Institute Genomics Platform"/>
            <consortium name="The Broad Institute Genome Sequencing Center for Infectious Disease"/>
            <person name="Wu L."/>
            <person name="Ma J."/>
        </authorList>
    </citation>
    <scope>NUCLEOTIDE SEQUENCE [LARGE SCALE GENOMIC DNA]</scope>
    <source>
        <strain evidence="2">JCM 14901</strain>
    </source>
</reference>
<protein>
    <recommendedName>
        <fullName evidence="3">GNAT family N-acetyltransferase</fullName>
    </recommendedName>
</protein>
<dbReference type="InterPro" id="IPR016181">
    <property type="entry name" value="Acyl_CoA_acyltransferase"/>
</dbReference>
<evidence type="ECO:0008006" key="3">
    <source>
        <dbReference type="Google" id="ProtNLM"/>
    </source>
</evidence>
<evidence type="ECO:0000313" key="2">
    <source>
        <dbReference type="Proteomes" id="UP001499933"/>
    </source>
</evidence>
<dbReference type="InterPro" id="IPR038764">
    <property type="entry name" value="GNAT_N_AcTrfase_prd"/>
</dbReference>
<comment type="caution">
    <text evidence="1">The sequence shown here is derived from an EMBL/GenBank/DDBJ whole genome shotgun (WGS) entry which is preliminary data.</text>
</comment>